<comment type="caution">
    <text evidence="2">The sequence shown here is derived from an EMBL/GenBank/DDBJ whole genome shotgun (WGS) entry which is preliminary data.</text>
</comment>
<reference evidence="2" key="1">
    <citation type="journal article" date="2020" name="ISME J.">
        <title>Gammaproteobacteria mediating utilization of methyl-, sulfur- and petroleum organic compounds in deep ocean hydrothermal plumes.</title>
        <authorList>
            <person name="Zhou Z."/>
            <person name="Liu Y."/>
            <person name="Pan J."/>
            <person name="Cron B.R."/>
            <person name="Toner B.M."/>
            <person name="Anantharaman K."/>
            <person name="Breier J.A."/>
            <person name="Dick G.J."/>
            <person name="Li M."/>
        </authorList>
    </citation>
    <scope>NUCLEOTIDE SEQUENCE</scope>
    <source>
        <strain evidence="1">SZUA-1453</strain>
        <strain evidence="2">SZUA-1471</strain>
    </source>
</reference>
<dbReference type="InterPro" id="IPR019202">
    <property type="entry name" value="DUF2067"/>
</dbReference>
<accession>A0A832ZK20</accession>
<sequence>MSLGESMKKIISLRATNREIVDFCNEISKMDINCSVESKTVYREEEDVNTFRIRIYSYDKDKLIQDYKTVMTLINKIHRKYNPDPRGYYEFSLSELKYPISKELIIETLDMLNIDYIYNRDRGTIKCKLPYDEFNKILEELSRINSDPRLSTLKIGSKPVRNLIILISYLTGRDIEEIVEECIEKGFFRVEEGTIQLNRDPKVIKEYYLKEGEDGRIRKDTK</sequence>
<gene>
    <name evidence="1" type="ORF">EYH15_01230</name>
    <name evidence="2" type="ORF">EYH21_05065</name>
</gene>
<evidence type="ECO:0000313" key="3">
    <source>
        <dbReference type="Proteomes" id="UP000618343"/>
    </source>
</evidence>
<organism evidence="2 3">
    <name type="scientific">Methanothermococcus okinawensis</name>
    <dbReference type="NCBI Taxonomy" id="155863"/>
    <lineage>
        <taxon>Archaea</taxon>
        <taxon>Methanobacteriati</taxon>
        <taxon>Methanobacteriota</taxon>
        <taxon>Methanomada group</taxon>
        <taxon>Methanococci</taxon>
        <taxon>Methanococcales</taxon>
        <taxon>Methanococcaceae</taxon>
        <taxon>Methanothermococcus</taxon>
    </lineage>
</organism>
<dbReference type="EMBL" id="DQUO01000062">
    <property type="protein sequence ID" value="HIP91648.1"/>
    <property type="molecule type" value="Genomic_DNA"/>
</dbReference>
<dbReference type="AlphaFoldDB" id="A0A832ZK20"/>
<dbReference type="Proteomes" id="UP000643554">
    <property type="component" value="Unassembled WGS sequence"/>
</dbReference>
<dbReference type="Proteomes" id="UP000618343">
    <property type="component" value="Unassembled WGS sequence"/>
</dbReference>
<dbReference type="EMBL" id="DQUI01000025">
    <property type="protein sequence ID" value="HIP84102.1"/>
    <property type="molecule type" value="Genomic_DNA"/>
</dbReference>
<proteinExistence type="predicted"/>
<dbReference type="Pfam" id="PF09840">
    <property type="entry name" value="DUF2067"/>
    <property type="match status" value="1"/>
</dbReference>
<evidence type="ECO:0000313" key="1">
    <source>
        <dbReference type="EMBL" id="HIP84102.1"/>
    </source>
</evidence>
<protein>
    <submittedName>
        <fullName evidence="2">DUF2067 domain-containing protein</fullName>
    </submittedName>
</protein>
<name>A0A832ZK20_9EURY</name>
<evidence type="ECO:0000313" key="2">
    <source>
        <dbReference type="EMBL" id="HIP91648.1"/>
    </source>
</evidence>